<gene>
    <name evidence="2" type="ORF">O0554_23205</name>
</gene>
<protein>
    <submittedName>
        <fullName evidence="2">Helix-turn-helix domain-containing protein</fullName>
    </submittedName>
</protein>
<dbReference type="AlphaFoldDB" id="A0AAP3GD81"/>
<dbReference type="InterPro" id="IPR041657">
    <property type="entry name" value="HTH_17"/>
</dbReference>
<evidence type="ECO:0000313" key="3">
    <source>
        <dbReference type="Proteomes" id="UP001077662"/>
    </source>
</evidence>
<evidence type="ECO:0000313" key="2">
    <source>
        <dbReference type="EMBL" id="MCZ0809775.1"/>
    </source>
</evidence>
<name>A0AAP3GD81_BRELA</name>
<dbReference type="Proteomes" id="UP001077662">
    <property type="component" value="Unassembled WGS sequence"/>
</dbReference>
<dbReference type="EMBL" id="JAPTNE010000043">
    <property type="protein sequence ID" value="MCZ0809775.1"/>
    <property type="molecule type" value="Genomic_DNA"/>
</dbReference>
<proteinExistence type="predicted"/>
<evidence type="ECO:0000259" key="1">
    <source>
        <dbReference type="Pfam" id="PF12728"/>
    </source>
</evidence>
<dbReference type="RefSeq" id="WP_119733396.1">
    <property type="nucleotide sequence ID" value="NZ_CP032410.1"/>
</dbReference>
<comment type="caution">
    <text evidence="2">The sequence shown here is derived from an EMBL/GenBank/DDBJ whole genome shotgun (WGS) entry which is preliminary data.</text>
</comment>
<organism evidence="2 3">
    <name type="scientific">Brevibacillus laterosporus</name>
    <name type="common">Bacillus laterosporus</name>
    <dbReference type="NCBI Taxonomy" id="1465"/>
    <lineage>
        <taxon>Bacteria</taxon>
        <taxon>Bacillati</taxon>
        <taxon>Bacillota</taxon>
        <taxon>Bacilli</taxon>
        <taxon>Bacillales</taxon>
        <taxon>Paenibacillaceae</taxon>
        <taxon>Brevibacillus</taxon>
    </lineage>
</organism>
<feature type="domain" description="Helix-turn-helix" evidence="1">
    <location>
        <begin position="16"/>
        <end position="68"/>
    </location>
</feature>
<accession>A0AAP3GD81</accession>
<sequence>MNKQNDFLSFESLPPLLKIPEVAKVLRVDKKYAYELAKRKDFPVTNIGTEKRPMLRVLKNELANWIEKIYGQKFTA</sequence>
<reference evidence="2" key="1">
    <citation type="submission" date="2022-09" db="EMBL/GenBank/DDBJ databases">
        <title>Genome analysis and characterization of larvicidal activity of Brevibacillus strains.</title>
        <authorList>
            <person name="Patrusheva E.V."/>
            <person name="Izotova A.O."/>
            <person name="Toshchakov S.V."/>
            <person name="Sineoky S.P."/>
        </authorList>
    </citation>
    <scope>NUCLEOTIDE SEQUENCE</scope>
    <source>
        <strain evidence="2">VKPM_B-13247</strain>
    </source>
</reference>
<dbReference type="Pfam" id="PF12728">
    <property type="entry name" value="HTH_17"/>
    <property type="match status" value="1"/>
</dbReference>